<evidence type="ECO:0000313" key="1">
    <source>
        <dbReference type="EMBL" id="GME45024.1"/>
    </source>
</evidence>
<dbReference type="EMBL" id="BSXG01000117">
    <property type="protein sequence ID" value="GME45024.1"/>
    <property type="molecule type" value="Genomic_DNA"/>
</dbReference>
<accession>A0ACB5SJY1</accession>
<name>A0ACB5SJY1_9PEZI</name>
<sequence length="540" mass="56837">MEQLEVETAADENQMPTRSNLRMFAVLTSLYLSLFVAALDQTIVSTAIPTIASQLHSAAGYTWIGGAYLLAKAAAMPIWAKLSDIWGRKPIILAALLIFFSSSILCALARTMTTLIAGRAVQGVGGGGLLQLTAITISDLFSLRRRSLFLGLTELMWAAAAGAGPVLGGALAQHASWRWIFWLNLPVAGAAAALALLALDVHNPRTRVADGLRAVDWFGAVAMLGMTLMLLLGLNFGGVVAAWSSAEVVCLLVFGAIMVAVFVVGERRLAAHPLMPMRLFGRRASVAAFAASFVHGFVFIAAEYYLPLYFQAAKLASPTRSGLLILPLVVSEALAAVATGVAIHRSGEYRVFLQAGMALAVLGVALFTLFRPDTPVATIVGLEVLAGLGIGLGFQPPVIAVQAVVAQRDVAAATAAMGFMKNLATSLSIVLGGVVFQNSMGLREPALRAAGVGKDLASELAGPDAAANVELIGTIEDAAQQLTVKEAFAWSMRNMWIMYACVAACGVVATLFVERSPLSKEHTETKTGLEKEEVQAVIDT</sequence>
<gene>
    <name evidence="1" type="primary">g7979</name>
    <name evidence="1" type="ORF">NpPPO83_00007979</name>
</gene>
<protein>
    <submittedName>
        <fullName evidence="1">MFS transporter</fullName>
    </submittedName>
</protein>
<proteinExistence type="predicted"/>
<comment type="caution">
    <text evidence="1">The sequence shown here is derived from an EMBL/GenBank/DDBJ whole genome shotgun (WGS) entry which is preliminary data.</text>
</comment>
<keyword evidence="2" id="KW-1185">Reference proteome</keyword>
<organism evidence="1 2">
    <name type="scientific">Neofusicoccum parvum</name>
    <dbReference type="NCBI Taxonomy" id="310453"/>
    <lineage>
        <taxon>Eukaryota</taxon>
        <taxon>Fungi</taxon>
        <taxon>Dikarya</taxon>
        <taxon>Ascomycota</taxon>
        <taxon>Pezizomycotina</taxon>
        <taxon>Dothideomycetes</taxon>
        <taxon>Dothideomycetes incertae sedis</taxon>
        <taxon>Botryosphaeriales</taxon>
        <taxon>Botryosphaeriaceae</taxon>
        <taxon>Neofusicoccum</taxon>
    </lineage>
</organism>
<reference evidence="1" key="1">
    <citation type="submission" date="2024-09" db="EMBL/GenBank/DDBJ databases">
        <title>Draft Genome Sequences of Neofusicoccum parvum.</title>
        <authorList>
            <person name="Ashida A."/>
            <person name="Camagna M."/>
            <person name="Tanaka A."/>
            <person name="Takemoto D."/>
        </authorList>
    </citation>
    <scope>NUCLEOTIDE SEQUENCE</scope>
    <source>
        <strain evidence="1">PPO83</strain>
    </source>
</reference>
<dbReference type="Proteomes" id="UP001165186">
    <property type="component" value="Unassembled WGS sequence"/>
</dbReference>
<evidence type="ECO:0000313" key="2">
    <source>
        <dbReference type="Proteomes" id="UP001165186"/>
    </source>
</evidence>